<sequence>MIIFFILSLVVAQITLQDGEIIEGHITNDEGGTNQYVFHTHRSHISDLTFTLTPLAGTNNSDLLLSTSKIPNNTSYDISTFGQSEKSIKIGKNQVMPNHDYFLSVICLSICNYSIYVSHGEDIRLITDMFYAGQVGLHKFKYYSYLIEHDHEDITITATALSGDPDIYMSLNPNYTQPSTTKYDFFKSDYGSDSIRLYWEHDIKQHCSSQPCTLYIGIYGYLSSTYTLKVHSNVLSPSLLHLNVPEMHQTKNWEYDYFYAITNSSSQATISLQTSDGNPNLYISIIDPSVYGYSYHYWTLPTPIVYLMLSDSTSQNEEIKIKPKDLKAYCSSDDCIVVALVHCFTGNCRYMIEANQDNIYWLLEGEPKHGAVEQNKYTYYKFYCNDKDANIVITLTTENGKNLDMFAIKGENKIPENNQYDWKSEYFEDNSLIIVRKNGASLKGVYIIGVYGNQAAKFVIMVAQQKKLVSKISANIPIYGRLDENSENYYAFYNYLDKDFTIQLLPLHGNVIYYASNDINNNENFPTESSHIWSSINSENGQEIVIKSNDQNYCSNCNFLISVASASNCSYILSVSNSDQILTKNRNKTTIFKQFWFWVLLALLTLTATFGLITYFLLKKTKKQLEYEIQDVRNVAGTGIYPQKSIKNDPDYDNLNEEEIDLSP</sequence>
<accession>A0AAU9IKZ0</accession>
<evidence type="ECO:0000313" key="3">
    <source>
        <dbReference type="EMBL" id="CAG9311834.1"/>
    </source>
</evidence>
<name>A0AAU9IKZ0_9CILI</name>
<evidence type="ECO:0000256" key="1">
    <source>
        <dbReference type="SAM" id="Phobius"/>
    </source>
</evidence>
<reference evidence="3" key="1">
    <citation type="submission" date="2021-09" db="EMBL/GenBank/DDBJ databases">
        <authorList>
            <consortium name="AG Swart"/>
            <person name="Singh M."/>
            <person name="Singh A."/>
            <person name="Seah K."/>
            <person name="Emmerich C."/>
        </authorList>
    </citation>
    <scope>NUCLEOTIDE SEQUENCE</scope>
    <source>
        <strain evidence="3">ATCC30299</strain>
    </source>
</reference>
<protein>
    <recommendedName>
        <fullName evidence="5">Transmembrane protein</fullName>
    </recommendedName>
</protein>
<keyword evidence="2" id="KW-0732">Signal</keyword>
<dbReference type="AlphaFoldDB" id="A0AAU9IKZ0"/>
<comment type="caution">
    <text evidence="3">The sequence shown here is derived from an EMBL/GenBank/DDBJ whole genome shotgun (WGS) entry which is preliminary data.</text>
</comment>
<keyword evidence="4" id="KW-1185">Reference proteome</keyword>
<keyword evidence="1" id="KW-0812">Transmembrane</keyword>
<organism evidence="3 4">
    <name type="scientific">Blepharisma stoltei</name>
    <dbReference type="NCBI Taxonomy" id="1481888"/>
    <lineage>
        <taxon>Eukaryota</taxon>
        <taxon>Sar</taxon>
        <taxon>Alveolata</taxon>
        <taxon>Ciliophora</taxon>
        <taxon>Postciliodesmatophora</taxon>
        <taxon>Heterotrichea</taxon>
        <taxon>Heterotrichida</taxon>
        <taxon>Blepharismidae</taxon>
        <taxon>Blepharisma</taxon>
    </lineage>
</organism>
<gene>
    <name evidence="3" type="ORF">BSTOLATCC_MIC5094</name>
</gene>
<dbReference type="Gene3D" id="2.60.120.380">
    <property type="match status" value="2"/>
</dbReference>
<keyword evidence="1" id="KW-1133">Transmembrane helix</keyword>
<evidence type="ECO:0000256" key="2">
    <source>
        <dbReference type="SAM" id="SignalP"/>
    </source>
</evidence>
<proteinExistence type="predicted"/>
<feature type="chain" id="PRO_5043919591" description="Transmembrane protein" evidence="2">
    <location>
        <begin position="20"/>
        <end position="664"/>
    </location>
</feature>
<keyword evidence="1" id="KW-0472">Membrane</keyword>
<dbReference type="EMBL" id="CAJZBQ010000005">
    <property type="protein sequence ID" value="CAG9311834.1"/>
    <property type="molecule type" value="Genomic_DNA"/>
</dbReference>
<feature type="signal peptide" evidence="2">
    <location>
        <begin position="1"/>
        <end position="19"/>
    </location>
</feature>
<feature type="transmembrane region" description="Helical" evidence="1">
    <location>
        <begin position="595"/>
        <end position="618"/>
    </location>
</feature>
<evidence type="ECO:0008006" key="5">
    <source>
        <dbReference type="Google" id="ProtNLM"/>
    </source>
</evidence>
<evidence type="ECO:0000313" key="4">
    <source>
        <dbReference type="Proteomes" id="UP001162131"/>
    </source>
</evidence>
<dbReference type="Proteomes" id="UP001162131">
    <property type="component" value="Unassembled WGS sequence"/>
</dbReference>